<protein>
    <submittedName>
        <fullName evidence="1">Uncharacterized protein</fullName>
    </submittedName>
</protein>
<dbReference type="Proteomes" id="UP000238916">
    <property type="component" value="Unassembled WGS sequence"/>
</dbReference>
<name>A0A2U3KLL1_9FIRM</name>
<evidence type="ECO:0000313" key="2">
    <source>
        <dbReference type="Proteomes" id="UP000238916"/>
    </source>
</evidence>
<reference evidence="2" key="1">
    <citation type="submission" date="2018-02" db="EMBL/GenBank/DDBJ databases">
        <authorList>
            <person name="Hausmann B."/>
        </authorList>
    </citation>
    <scope>NUCLEOTIDE SEQUENCE [LARGE SCALE GENOMIC DNA]</scope>
    <source>
        <strain evidence="2">Peat soil MAG SbF1</strain>
    </source>
</reference>
<gene>
    <name evidence="1" type="ORF">SBF1_2250004</name>
</gene>
<organism evidence="1 2">
    <name type="scientific">Candidatus Desulfosporosinus infrequens</name>
    <dbReference type="NCBI Taxonomy" id="2043169"/>
    <lineage>
        <taxon>Bacteria</taxon>
        <taxon>Bacillati</taxon>
        <taxon>Bacillota</taxon>
        <taxon>Clostridia</taxon>
        <taxon>Eubacteriales</taxon>
        <taxon>Desulfitobacteriaceae</taxon>
        <taxon>Desulfosporosinus</taxon>
    </lineage>
</organism>
<evidence type="ECO:0000313" key="1">
    <source>
        <dbReference type="EMBL" id="SPF40548.1"/>
    </source>
</evidence>
<dbReference type="AlphaFoldDB" id="A0A2U3KLL1"/>
<proteinExistence type="predicted"/>
<sequence length="50" mass="6047">MCSLCRIALINNFKGRIYLWKNEISPCEVRDLETYIKNSIYGFFNRREID</sequence>
<dbReference type="EMBL" id="OMOF01000141">
    <property type="protein sequence ID" value="SPF40548.1"/>
    <property type="molecule type" value="Genomic_DNA"/>
</dbReference>
<accession>A0A2U3KLL1</accession>